<evidence type="ECO:0000256" key="1">
    <source>
        <dbReference type="SAM" id="MobiDB-lite"/>
    </source>
</evidence>
<name>A0AAV7UER5_PLEWA</name>
<comment type="caution">
    <text evidence="2">The sequence shown here is derived from an EMBL/GenBank/DDBJ whole genome shotgun (WGS) entry which is preliminary data.</text>
</comment>
<proteinExistence type="predicted"/>
<protein>
    <submittedName>
        <fullName evidence="2">Uncharacterized protein</fullName>
    </submittedName>
</protein>
<feature type="compositionally biased region" description="Basic and acidic residues" evidence="1">
    <location>
        <begin position="1"/>
        <end position="11"/>
    </location>
</feature>
<feature type="region of interest" description="Disordered" evidence="1">
    <location>
        <begin position="1"/>
        <end position="76"/>
    </location>
</feature>
<gene>
    <name evidence="2" type="ORF">NDU88_002950</name>
</gene>
<dbReference type="AlphaFoldDB" id="A0AAV7UER5"/>
<dbReference type="EMBL" id="JANPWB010000005">
    <property type="protein sequence ID" value="KAJ1186167.1"/>
    <property type="molecule type" value="Genomic_DNA"/>
</dbReference>
<evidence type="ECO:0000313" key="3">
    <source>
        <dbReference type="Proteomes" id="UP001066276"/>
    </source>
</evidence>
<feature type="compositionally biased region" description="Basic residues" evidence="1">
    <location>
        <begin position="42"/>
        <end position="53"/>
    </location>
</feature>
<dbReference type="Proteomes" id="UP001066276">
    <property type="component" value="Chromosome 3_1"/>
</dbReference>
<evidence type="ECO:0000313" key="2">
    <source>
        <dbReference type="EMBL" id="KAJ1186167.1"/>
    </source>
</evidence>
<sequence>MKTYNGDERDCYSASHLNNTEHVEKKKKKGRNRDRIHDLVLCRKKSAQGRVARRNPTSTEEAPCGRHQRYASRTPP</sequence>
<reference evidence="2" key="1">
    <citation type="journal article" date="2022" name="bioRxiv">
        <title>Sequencing and chromosome-scale assembly of the giantPleurodeles waltlgenome.</title>
        <authorList>
            <person name="Brown T."/>
            <person name="Elewa A."/>
            <person name="Iarovenko S."/>
            <person name="Subramanian E."/>
            <person name="Araus A.J."/>
            <person name="Petzold A."/>
            <person name="Susuki M."/>
            <person name="Suzuki K.-i.T."/>
            <person name="Hayashi T."/>
            <person name="Toyoda A."/>
            <person name="Oliveira C."/>
            <person name="Osipova E."/>
            <person name="Leigh N.D."/>
            <person name="Simon A."/>
            <person name="Yun M.H."/>
        </authorList>
    </citation>
    <scope>NUCLEOTIDE SEQUENCE</scope>
    <source>
        <strain evidence="2">20211129_DDA</strain>
        <tissue evidence="2">Liver</tissue>
    </source>
</reference>
<keyword evidence="3" id="KW-1185">Reference proteome</keyword>
<accession>A0AAV7UER5</accession>
<organism evidence="2 3">
    <name type="scientific">Pleurodeles waltl</name>
    <name type="common">Iberian ribbed newt</name>
    <dbReference type="NCBI Taxonomy" id="8319"/>
    <lineage>
        <taxon>Eukaryota</taxon>
        <taxon>Metazoa</taxon>
        <taxon>Chordata</taxon>
        <taxon>Craniata</taxon>
        <taxon>Vertebrata</taxon>
        <taxon>Euteleostomi</taxon>
        <taxon>Amphibia</taxon>
        <taxon>Batrachia</taxon>
        <taxon>Caudata</taxon>
        <taxon>Salamandroidea</taxon>
        <taxon>Salamandridae</taxon>
        <taxon>Pleurodelinae</taxon>
        <taxon>Pleurodeles</taxon>
    </lineage>
</organism>